<protein>
    <submittedName>
        <fullName evidence="2">Uncharacterized protein LOC111014663</fullName>
    </submittedName>
</protein>
<dbReference type="PANTHER" id="PTHR33116">
    <property type="entry name" value="REVERSE TRANSCRIPTASE ZINC-BINDING DOMAIN-CONTAINING PROTEIN-RELATED-RELATED"/>
    <property type="match status" value="1"/>
</dbReference>
<organism evidence="1 2">
    <name type="scientific">Momordica charantia</name>
    <name type="common">Bitter gourd</name>
    <name type="synonym">Balsam pear</name>
    <dbReference type="NCBI Taxonomy" id="3673"/>
    <lineage>
        <taxon>Eukaryota</taxon>
        <taxon>Viridiplantae</taxon>
        <taxon>Streptophyta</taxon>
        <taxon>Embryophyta</taxon>
        <taxon>Tracheophyta</taxon>
        <taxon>Spermatophyta</taxon>
        <taxon>Magnoliopsida</taxon>
        <taxon>eudicotyledons</taxon>
        <taxon>Gunneridae</taxon>
        <taxon>Pentapetalae</taxon>
        <taxon>rosids</taxon>
        <taxon>fabids</taxon>
        <taxon>Cucurbitales</taxon>
        <taxon>Cucurbitaceae</taxon>
        <taxon>Momordiceae</taxon>
        <taxon>Momordica</taxon>
    </lineage>
</organism>
<dbReference type="RefSeq" id="XP_022145149.1">
    <property type="nucleotide sequence ID" value="XM_022289457.1"/>
</dbReference>
<accession>A0A6J1CUD6</accession>
<sequence>MRRLGFCSRWIELLMHCMESVEFSVLINGVPGPSFKPNRGLRQGDPLSPYIFLFCSEGFSALLTREEEKNHFSGYRGLPSQVNRNRCQVFNSLKDRLWKALQGWKGKLFSLGGKEILIKAVAQENPLAKLETPLCKKGSRGHGIQGYWNFNQAMLAKQSWRILRHPTSPLVKTLRGKYFRTGSFLKAKLGNSPSYAWRSILWERELFEKGYQWRVGNGYSISIGLDSWIHRDSPYRPVFTPSSIFEHLVAWLMTERGRWNEHKIRDNFIISEAEQILKIPLPREDYG</sequence>
<reference evidence="2" key="1">
    <citation type="submission" date="2025-08" db="UniProtKB">
        <authorList>
            <consortium name="RefSeq"/>
        </authorList>
    </citation>
    <scope>IDENTIFICATION</scope>
    <source>
        <strain evidence="2">OHB3-1</strain>
    </source>
</reference>
<dbReference type="GeneID" id="111014663"/>
<dbReference type="PANTHER" id="PTHR33116:SF86">
    <property type="entry name" value="REVERSE TRANSCRIPTASE DOMAIN-CONTAINING PROTEIN"/>
    <property type="match status" value="1"/>
</dbReference>
<dbReference type="Proteomes" id="UP000504603">
    <property type="component" value="Unplaced"/>
</dbReference>
<name>A0A6J1CUD6_MOMCH</name>
<dbReference type="KEGG" id="mcha:111014663"/>
<evidence type="ECO:0000313" key="2">
    <source>
        <dbReference type="RefSeq" id="XP_022145149.1"/>
    </source>
</evidence>
<gene>
    <name evidence="2" type="primary">LOC111014663</name>
</gene>
<evidence type="ECO:0000313" key="1">
    <source>
        <dbReference type="Proteomes" id="UP000504603"/>
    </source>
</evidence>
<proteinExistence type="predicted"/>
<dbReference type="OrthoDB" id="1932527at2759"/>
<keyword evidence="1" id="KW-1185">Reference proteome</keyword>
<dbReference type="AlphaFoldDB" id="A0A6J1CUD6"/>